<comment type="pathway">
    <text evidence="2">Glycolipid biosynthesis; glycosylphosphatidylinositol-anchor biosynthesis.</text>
</comment>
<dbReference type="STRING" id="159449.B4N89_07285"/>
<dbReference type="AlphaFoldDB" id="A0A1T3P731"/>
<keyword evidence="9 11" id="KW-0472">Membrane</keyword>
<evidence type="ECO:0000256" key="4">
    <source>
        <dbReference type="ARBA" id="ARBA00022676"/>
    </source>
</evidence>
<feature type="transmembrane region" description="Helical" evidence="11">
    <location>
        <begin position="130"/>
        <end position="149"/>
    </location>
</feature>
<accession>A0A1T3P731</accession>
<dbReference type="eggNOG" id="COG5542">
    <property type="taxonomic scope" value="Bacteria"/>
</dbReference>
<evidence type="ECO:0000256" key="11">
    <source>
        <dbReference type="SAM" id="Phobius"/>
    </source>
</evidence>
<evidence type="ECO:0000256" key="3">
    <source>
        <dbReference type="ARBA" id="ARBA00022502"/>
    </source>
</evidence>
<protein>
    <recommendedName>
        <fullName evidence="14">Glycosyltransferase RgtA/B/C/D-like domain-containing protein</fullName>
    </recommendedName>
</protein>
<feature type="transmembrane region" description="Helical" evidence="11">
    <location>
        <begin position="44"/>
        <end position="62"/>
    </location>
</feature>
<organism evidence="12 13">
    <name type="scientific">Embleya scabrispora</name>
    <dbReference type="NCBI Taxonomy" id="159449"/>
    <lineage>
        <taxon>Bacteria</taxon>
        <taxon>Bacillati</taxon>
        <taxon>Actinomycetota</taxon>
        <taxon>Actinomycetes</taxon>
        <taxon>Kitasatosporales</taxon>
        <taxon>Streptomycetaceae</taxon>
        <taxon>Embleya</taxon>
    </lineage>
</organism>
<dbReference type="GO" id="GO:0006506">
    <property type="term" value="P:GPI anchor biosynthetic process"/>
    <property type="evidence" value="ECO:0007669"/>
    <property type="project" value="UniProtKB-UniPathway"/>
</dbReference>
<keyword evidence="8 11" id="KW-1133">Transmembrane helix</keyword>
<comment type="subcellular location">
    <subcellularLocation>
        <location evidence="1">Endoplasmic reticulum membrane</location>
        <topology evidence="1">Multi-pass membrane protein</topology>
    </subcellularLocation>
</comment>
<feature type="transmembrane region" description="Helical" evidence="11">
    <location>
        <begin position="355"/>
        <end position="371"/>
    </location>
</feature>
<keyword evidence="4" id="KW-0328">Glycosyltransferase</keyword>
<evidence type="ECO:0000256" key="2">
    <source>
        <dbReference type="ARBA" id="ARBA00004687"/>
    </source>
</evidence>
<keyword evidence="6 11" id="KW-0812">Transmembrane</keyword>
<evidence type="ECO:0000256" key="1">
    <source>
        <dbReference type="ARBA" id="ARBA00004477"/>
    </source>
</evidence>
<evidence type="ECO:0008006" key="14">
    <source>
        <dbReference type="Google" id="ProtNLM"/>
    </source>
</evidence>
<dbReference type="InterPro" id="IPR007315">
    <property type="entry name" value="PIG-V/Gpi18"/>
</dbReference>
<dbReference type="UniPathway" id="UPA00196"/>
<comment type="caution">
    <text evidence="12">The sequence shown here is derived from an EMBL/GenBank/DDBJ whole genome shotgun (WGS) entry which is preliminary data.</text>
</comment>
<dbReference type="GO" id="GO:0000009">
    <property type="term" value="F:alpha-1,6-mannosyltransferase activity"/>
    <property type="evidence" value="ECO:0007669"/>
    <property type="project" value="InterPro"/>
</dbReference>
<feature type="region of interest" description="Disordered" evidence="10">
    <location>
        <begin position="1"/>
        <end position="23"/>
    </location>
</feature>
<evidence type="ECO:0000256" key="8">
    <source>
        <dbReference type="ARBA" id="ARBA00022989"/>
    </source>
</evidence>
<gene>
    <name evidence="12" type="ORF">B4N89_07285</name>
</gene>
<dbReference type="GO" id="GO:0004376">
    <property type="term" value="F:GPI mannosyltransferase activity"/>
    <property type="evidence" value="ECO:0007669"/>
    <property type="project" value="InterPro"/>
</dbReference>
<dbReference type="OrthoDB" id="151635at2"/>
<evidence type="ECO:0000256" key="10">
    <source>
        <dbReference type="SAM" id="MobiDB-lite"/>
    </source>
</evidence>
<sequence length="404" mass="44018">MTVIDEPRIPGAPPSGPGRGASDERVSGALSFVERGLRLLWRPLAVYAATALAQLLVLSWMIPPGGPSLRDRLLQWDAHWYVDVAAHGYPDSFTYTPEGDLTGNTLAFFPLYPGLVRIVHYLTGTDYETAGLIAGHLATAAAMCVLYVFMTRLYDRRAALVMVVLVGGAQPMSVVFSMAYSETLFLALAVGTLLAAHRRAWLTAGLLACLTSVTRPAGIAAIAALGVAALMEMWRHRRLMSAPIAACAIACMGMPLYLLWVGERLGEIDAWFTIQDAGWGTKWDNGDAVRHFLTDTLRNGDQWIAVSTAVLIIAAVVGSLVALNRRIWPPLAVYGLSILVMTLCQSNYYHSKLRLMIPTLLFFVPLATVLARARTRTAVLVLGGACLFGMWYGAYMLTTWHYGI</sequence>
<evidence type="ECO:0000313" key="13">
    <source>
        <dbReference type="Proteomes" id="UP000190037"/>
    </source>
</evidence>
<reference evidence="12 13" key="1">
    <citation type="submission" date="2017-03" db="EMBL/GenBank/DDBJ databases">
        <title>Draft genome sequence of Streptomyces scabrisporus NF3, endophyte isolated from Amphipterygium adstringens.</title>
        <authorList>
            <person name="Vazquez M."/>
            <person name="Ceapa C.D."/>
            <person name="Rodriguez Luna D."/>
            <person name="Sanchez Esquivel S."/>
        </authorList>
    </citation>
    <scope>NUCLEOTIDE SEQUENCE [LARGE SCALE GENOMIC DNA]</scope>
    <source>
        <strain evidence="12 13">NF3</strain>
    </source>
</reference>
<dbReference type="EMBL" id="MWQN01000001">
    <property type="protein sequence ID" value="OPC84864.1"/>
    <property type="molecule type" value="Genomic_DNA"/>
</dbReference>
<keyword evidence="13" id="KW-1185">Reference proteome</keyword>
<keyword evidence="3" id="KW-0337">GPI-anchor biosynthesis</keyword>
<evidence type="ECO:0000256" key="9">
    <source>
        <dbReference type="ARBA" id="ARBA00023136"/>
    </source>
</evidence>
<feature type="transmembrane region" description="Helical" evidence="11">
    <location>
        <begin position="303"/>
        <end position="324"/>
    </location>
</feature>
<keyword evidence="7" id="KW-0256">Endoplasmic reticulum</keyword>
<dbReference type="PANTHER" id="PTHR12468">
    <property type="entry name" value="GPI MANNOSYLTRANSFERASE 2"/>
    <property type="match status" value="1"/>
</dbReference>
<feature type="transmembrane region" description="Helical" evidence="11">
    <location>
        <begin position="200"/>
        <end position="230"/>
    </location>
</feature>
<evidence type="ECO:0000256" key="7">
    <source>
        <dbReference type="ARBA" id="ARBA00022824"/>
    </source>
</evidence>
<name>A0A1T3P731_9ACTN</name>
<dbReference type="PANTHER" id="PTHR12468:SF2">
    <property type="entry name" value="GPI MANNOSYLTRANSFERASE 2"/>
    <property type="match status" value="1"/>
</dbReference>
<feature type="transmembrane region" description="Helical" evidence="11">
    <location>
        <begin position="158"/>
        <end position="180"/>
    </location>
</feature>
<evidence type="ECO:0000313" key="12">
    <source>
        <dbReference type="EMBL" id="OPC84864.1"/>
    </source>
</evidence>
<feature type="transmembrane region" description="Helical" evidence="11">
    <location>
        <begin position="378"/>
        <end position="398"/>
    </location>
</feature>
<evidence type="ECO:0000256" key="6">
    <source>
        <dbReference type="ARBA" id="ARBA00022692"/>
    </source>
</evidence>
<evidence type="ECO:0000256" key="5">
    <source>
        <dbReference type="ARBA" id="ARBA00022679"/>
    </source>
</evidence>
<feature type="transmembrane region" description="Helical" evidence="11">
    <location>
        <begin position="242"/>
        <end position="260"/>
    </location>
</feature>
<feature type="transmembrane region" description="Helical" evidence="11">
    <location>
        <begin position="331"/>
        <end position="349"/>
    </location>
</feature>
<keyword evidence="5" id="KW-0808">Transferase</keyword>
<dbReference type="Proteomes" id="UP000190037">
    <property type="component" value="Unassembled WGS sequence"/>
</dbReference>
<proteinExistence type="predicted"/>
<dbReference type="GO" id="GO:0016020">
    <property type="term" value="C:membrane"/>
    <property type="evidence" value="ECO:0007669"/>
    <property type="project" value="GOC"/>
</dbReference>